<feature type="domain" description="Sigma-54 factor interaction" evidence="6">
    <location>
        <begin position="142"/>
        <end position="368"/>
    </location>
</feature>
<keyword evidence="1" id="KW-0547">Nucleotide-binding</keyword>
<dbReference type="PROSITE" id="PS50045">
    <property type="entry name" value="SIGMA54_INTERACT_4"/>
    <property type="match status" value="1"/>
</dbReference>
<dbReference type="Gene3D" id="3.40.50.2300">
    <property type="match status" value="1"/>
</dbReference>
<dbReference type="InterPro" id="IPR011006">
    <property type="entry name" value="CheY-like_superfamily"/>
</dbReference>
<dbReference type="Proteomes" id="UP000737171">
    <property type="component" value="Unassembled WGS sequence"/>
</dbReference>
<feature type="domain" description="Response regulatory" evidence="7">
    <location>
        <begin position="3"/>
        <end position="117"/>
    </location>
</feature>
<dbReference type="SMART" id="SM00448">
    <property type="entry name" value="REC"/>
    <property type="match status" value="1"/>
</dbReference>
<keyword evidence="9" id="KW-1185">Reference proteome</keyword>
<dbReference type="PROSITE" id="PS00688">
    <property type="entry name" value="SIGMA54_INTERACT_3"/>
    <property type="match status" value="1"/>
</dbReference>
<dbReference type="SMART" id="SM00382">
    <property type="entry name" value="AAA"/>
    <property type="match status" value="1"/>
</dbReference>
<protein>
    <submittedName>
        <fullName evidence="8">Sigma-54-dependent Fis family transcriptional regulator</fullName>
    </submittedName>
</protein>
<dbReference type="Pfam" id="PF02954">
    <property type="entry name" value="HTH_8"/>
    <property type="match status" value="1"/>
</dbReference>
<dbReference type="Pfam" id="PF00158">
    <property type="entry name" value="Sigma54_activat"/>
    <property type="match status" value="1"/>
</dbReference>
<dbReference type="Gene3D" id="1.10.8.60">
    <property type="match status" value="1"/>
</dbReference>
<dbReference type="SUPFAM" id="SSF52540">
    <property type="entry name" value="P-loop containing nucleoside triphosphate hydrolases"/>
    <property type="match status" value="1"/>
</dbReference>
<dbReference type="InterPro" id="IPR001789">
    <property type="entry name" value="Sig_transdc_resp-reg_receiver"/>
</dbReference>
<dbReference type="InterPro" id="IPR025944">
    <property type="entry name" value="Sigma_54_int_dom_CS"/>
</dbReference>
<dbReference type="InterPro" id="IPR003593">
    <property type="entry name" value="AAA+_ATPase"/>
</dbReference>
<keyword evidence="2" id="KW-0067">ATP-binding</keyword>
<dbReference type="CDD" id="cd00009">
    <property type="entry name" value="AAA"/>
    <property type="match status" value="1"/>
</dbReference>
<evidence type="ECO:0000313" key="8">
    <source>
        <dbReference type="EMBL" id="NRF72114.1"/>
    </source>
</evidence>
<dbReference type="Pfam" id="PF00072">
    <property type="entry name" value="Response_reg"/>
    <property type="match status" value="1"/>
</dbReference>
<dbReference type="PRINTS" id="PR01590">
    <property type="entry name" value="HTHFIS"/>
</dbReference>
<evidence type="ECO:0000259" key="7">
    <source>
        <dbReference type="PROSITE" id="PS50110"/>
    </source>
</evidence>
<dbReference type="InterPro" id="IPR027417">
    <property type="entry name" value="P-loop_NTPase"/>
</dbReference>
<dbReference type="EMBL" id="JABRWJ010000018">
    <property type="protein sequence ID" value="NRF72114.1"/>
    <property type="molecule type" value="Genomic_DNA"/>
</dbReference>
<evidence type="ECO:0000256" key="4">
    <source>
        <dbReference type="ARBA" id="ARBA00023163"/>
    </source>
</evidence>
<comment type="caution">
    <text evidence="8">The sequence shown here is derived from an EMBL/GenBank/DDBJ whole genome shotgun (WGS) entry which is preliminary data.</text>
</comment>
<sequence length="434" mass="47668">MPGVLLIEDEASVRLATVQSLKLAQLPVNAVETMEEALDQLTPEFDGVVVSDVRLPGRSGLELLAEAQRIDRELPVILVTGHGDVAMAVQAMRDGAYDFVEKPFRPDHLVAVVKRALDKRRLVLENRRLQDRVRSGEEVHLLLGEGVAMQRLRQFVATIGPSGADVLINGETGTGKEVLARALHAGSSGPFVAINCAALPETMFESEMFGHEAGAFTGAQKRRIGKFEYARGGTVFLDELESMPLALQAKLLRVLQERCVERLGGNASVPIDCRVVCASKADLAEMSAQGRFRADLYYRIATVNVDLPPLRSHAEDIPLLLAHFVQQACRRYQRPVPDWTAQQMDEWRARAWPGNVRELKAFAERLVLGVAGADAAPADGSALPLPKRLELIEKRLLREALAAADGQVALAAERLGIPKKTLYDKLKRFEIEGR</sequence>
<evidence type="ECO:0000259" key="6">
    <source>
        <dbReference type="PROSITE" id="PS50045"/>
    </source>
</evidence>
<keyword evidence="5" id="KW-0597">Phosphoprotein</keyword>
<dbReference type="InterPro" id="IPR009057">
    <property type="entry name" value="Homeodomain-like_sf"/>
</dbReference>
<reference evidence="8 9" key="1">
    <citation type="submission" date="2020-05" db="EMBL/GenBank/DDBJ databases">
        <title>Aquincola sp. isolate from soil.</title>
        <authorList>
            <person name="Han J."/>
            <person name="Kim D.-U."/>
        </authorList>
    </citation>
    <scope>NUCLEOTIDE SEQUENCE [LARGE SCALE GENOMIC DNA]</scope>
    <source>
        <strain evidence="8 9">S2</strain>
    </source>
</reference>
<dbReference type="RefSeq" id="WP_173134733.1">
    <property type="nucleotide sequence ID" value="NZ_JABRWJ010000018.1"/>
</dbReference>
<evidence type="ECO:0000256" key="2">
    <source>
        <dbReference type="ARBA" id="ARBA00022840"/>
    </source>
</evidence>
<dbReference type="InterPro" id="IPR058031">
    <property type="entry name" value="AAA_lid_NorR"/>
</dbReference>
<dbReference type="CDD" id="cd17549">
    <property type="entry name" value="REC_DctD-like"/>
    <property type="match status" value="1"/>
</dbReference>
<dbReference type="InterPro" id="IPR002078">
    <property type="entry name" value="Sigma_54_int"/>
</dbReference>
<evidence type="ECO:0000313" key="9">
    <source>
        <dbReference type="Proteomes" id="UP000737171"/>
    </source>
</evidence>
<dbReference type="SUPFAM" id="SSF46689">
    <property type="entry name" value="Homeodomain-like"/>
    <property type="match status" value="1"/>
</dbReference>
<dbReference type="PROSITE" id="PS50110">
    <property type="entry name" value="RESPONSE_REGULATORY"/>
    <property type="match status" value="1"/>
</dbReference>
<dbReference type="SUPFAM" id="SSF52172">
    <property type="entry name" value="CheY-like"/>
    <property type="match status" value="1"/>
</dbReference>
<dbReference type="PANTHER" id="PTHR32071:SF57">
    <property type="entry name" value="C4-DICARBOXYLATE TRANSPORT TRANSCRIPTIONAL REGULATORY PROTEIN DCTD"/>
    <property type="match status" value="1"/>
</dbReference>
<accession>A0ABX2EUL5</accession>
<dbReference type="Pfam" id="PF25601">
    <property type="entry name" value="AAA_lid_14"/>
    <property type="match status" value="1"/>
</dbReference>
<dbReference type="InterPro" id="IPR025662">
    <property type="entry name" value="Sigma_54_int_dom_ATP-bd_1"/>
</dbReference>
<evidence type="ECO:0000256" key="1">
    <source>
        <dbReference type="ARBA" id="ARBA00022741"/>
    </source>
</evidence>
<organism evidence="8 9">
    <name type="scientific">Pseudaquabacterium terrae</name>
    <dbReference type="NCBI Taxonomy" id="2732868"/>
    <lineage>
        <taxon>Bacteria</taxon>
        <taxon>Pseudomonadati</taxon>
        <taxon>Pseudomonadota</taxon>
        <taxon>Betaproteobacteria</taxon>
        <taxon>Burkholderiales</taxon>
        <taxon>Sphaerotilaceae</taxon>
        <taxon>Pseudaquabacterium</taxon>
    </lineage>
</organism>
<dbReference type="Gene3D" id="1.10.10.60">
    <property type="entry name" value="Homeodomain-like"/>
    <property type="match status" value="1"/>
</dbReference>
<name>A0ABX2EUL5_9BURK</name>
<dbReference type="Gene3D" id="3.40.50.300">
    <property type="entry name" value="P-loop containing nucleotide triphosphate hydrolases"/>
    <property type="match status" value="1"/>
</dbReference>
<evidence type="ECO:0000256" key="3">
    <source>
        <dbReference type="ARBA" id="ARBA00023015"/>
    </source>
</evidence>
<keyword evidence="3" id="KW-0805">Transcription regulation</keyword>
<dbReference type="PANTHER" id="PTHR32071">
    <property type="entry name" value="TRANSCRIPTIONAL REGULATORY PROTEIN"/>
    <property type="match status" value="1"/>
</dbReference>
<proteinExistence type="predicted"/>
<dbReference type="InterPro" id="IPR002197">
    <property type="entry name" value="HTH_Fis"/>
</dbReference>
<keyword evidence="4" id="KW-0804">Transcription</keyword>
<gene>
    <name evidence="8" type="ORF">HLB44_34535</name>
</gene>
<dbReference type="PROSITE" id="PS00675">
    <property type="entry name" value="SIGMA54_INTERACT_1"/>
    <property type="match status" value="1"/>
</dbReference>
<evidence type="ECO:0000256" key="5">
    <source>
        <dbReference type="PROSITE-ProRule" id="PRU00169"/>
    </source>
</evidence>
<feature type="modified residue" description="4-aspartylphosphate" evidence="5">
    <location>
        <position position="52"/>
    </location>
</feature>